<evidence type="ECO:0000313" key="1">
    <source>
        <dbReference type="EMBL" id="CAR99665.1"/>
    </source>
</evidence>
<accession>B6IID5</accession>
<dbReference type="EMBL" id="HE601268">
    <property type="protein sequence ID" value="CAR99665.1"/>
    <property type="molecule type" value="Genomic_DNA"/>
</dbReference>
<organism evidence="1 2">
    <name type="scientific">Caenorhabditis briggsae</name>
    <dbReference type="NCBI Taxonomy" id="6238"/>
    <lineage>
        <taxon>Eukaryota</taxon>
        <taxon>Metazoa</taxon>
        <taxon>Ecdysozoa</taxon>
        <taxon>Nematoda</taxon>
        <taxon>Chromadorea</taxon>
        <taxon>Rhabditida</taxon>
        <taxon>Rhabditina</taxon>
        <taxon>Rhabditomorpha</taxon>
        <taxon>Rhabditoidea</taxon>
        <taxon>Rhabditidae</taxon>
        <taxon>Peloderinae</taxon>
        <taxon>Caenorhabditis</taxon>
    </lineage>
</organism>
<dbReference type="RefSeq" id="XP_045099226.1">
    <property type="nucleotide sequence ID" value="XM_045241879.1"/>
</dbReference>
<dbReference type="KEGG" id="cbr:CBG_25162"/>
<dbReference type="Proteomes" id="UP000008549">
    <property type="component" value="Unassembled WGS sequence"/>
</dbReference>
<reference evidence="1 2" key="1">
    <citation type="journal article" date="2003" name="PLoS Biol.">
        <title>The genome sequence of Caenorhabditis briggsae: a platform for comparative genomics.</title>
        <authorList>
            <person name="Stein L.D."/>
            <person name="Bao Z."/>
            <person name="Blasiar D."/>
            <person name="Blumenthal T."/>
            <person name="Brent M.R."/>
            <person name="Chen N."/>
            <person name="Chinwalla A."/>
            <person name="Clarke L."/>
            <person name="Clee C."/>
            <person name="Coghlan A."/>
            <person name="Coulson A."/>
            <person name="D'Eustachio P."/>
            <person name="Fitch D.H."/>
            <person name="Fulton L.A."/>
            <person name="Fulton R.E."/>
            <person name="Griffiths-Jones S."/>
            <person name="Harris T.W."/>
            <person name="Hillier L.W."/>
            <person name="Kamath R."/>
            <person name="Kuwabara P.E."/>
            <person name="Mardis E.R."/>
            <person name="Marra M.A."/>
            <person name="Miner T.L."/>
            <person name="Minx P."/>
            <person name="Mullikin J.C."/>
            <person name="Plumb R.W."/>
            <person name="Rogers J."/>
            <person name="Schein J.E."/>
            <person name="Sohrmann M."/>
            <person name="Spieth J."/>
            <person name="Stajich J.E."/>
            <person name="Wei C."/>
            <person name="Willey D."/>
            <person name="Wilson R.K."/>
            <person name="Durbin R."/>
            <person name="Waterston R.H."/>
        </authorList>
    </citation>
    <scope>NUCLEOTIDE SEQUENCE [LARGE SCALE GENOMIC DNA]</scope>
    <source>
        <strain evidence="1 2">AF16</strain>
    </source>
</reference>
<evidence type="ECO:0000313" key="2">
    <source>
        <dbReference type="Proteomes" id="UP000008549"/>
    </source>
</evidence>
<dbReference type="AlphaFoldDB" id="B6IID5"/>
<keyword evidence="2" id="KW-1185">Reference proteome</keyword>
<sequence length="66" mass="7895">MGGFRGNRERVNWREKEKKKRFNNGRLCSFITLGEMEKKGMKNSKKKEKRTTNYRIIGVSCLEKIR</sequence>
<gene>
    <name evidence="1" type="ORF">CBG25162</name>
    <name evidence="1" type="ORF">CBG_25162</name>
</gene>
<name>B6IID5_CAEBR</name>
<protein>
    <submittedName>
        <fullName evidence="1">Protein CBG25162</fullName>
    </submittedName>
</protein>
<dbReference type="HOGENOM" id="CLU_2833455_0_0_1"/>
<dbReference type="CTD" id="68916660"/>
<proteinExistence type="predicted"/>
<dbReference type="GeneID" id="68916660"/>
<dbReference type="InParanoid" id="B6IID5"/>
<reference evidence="1 2" key="2">
    <citation type="journal article" date="2011" name="PLoS Genet.">
        <title>Caenorhabditis briggsae recombinant inbred line genotypes reveal inter-strain incompatibility and the evolution of recombination.</title>
        <authorList>
            <person name="Ross J.A."/>
            <person name="Koboldt D.C."/>
            <person name="Staisch J.E."/>
            <person name="Chamberlin H.M."/>
            <person name="Gupta B.P."/>
            <person name="Miller R.D."/>
            <person name="Baird S.E."/>
            <person name="Haag E.S."/>
        </authorList>
    </citation>
    <scope>NUCLEOTIDE SEQUENCE [LARGE SCALE GENOMIC DNA]</scope>
    <source>
        <strain evidence="1 2">AF16</strain>
    </source>
</reference>